<dbReference type="InterPro" id="IPR036257">
    <property type="entry name" value="Cyt_c_oxidase_su2_TM_sf"/>
</dbReference>
<dbReference type="InterPro" id="IPR036909">
    <property type="entry name" value="Cyt_c-like_dom_sf"/>
</dbReference>
<dbReference type="InterPro" id="IPR034236">
    <property type="entry name" value="CuRO_CcO_Caa3_II"/>
</dbReference>
<proteinExistence type="inferred from homology"/>
<dbReference type="SUPFAM" id="SSF49503">
    <property type="entry name" value="Cupredoxins"/>
    <property type="match status" value="1"/>
</dbReference>
<evidence type="ECO:0000256" key="16">
    <source>
        <dbReference type="ARBA" id="ARBA00024688"/>
    </source>
</evidence>
<keyword evidence="7" id="KW-0679">Respiratory chain</keyword>
<dbReference type="EC" id="7.1.1.9" evidence="4"/>
<feature type="domain" description="Cytochrome c" evidence="22">
    <location>
        <begin position="244"/>
        <end position="335"/>
    </location>
</feature>
<evidence type="ECO:0000256" key="8">
    <source>
        <dbReference type="ARBA" id="ARBA00022692"/>
    </source>
</evidence>
<dbReference type="PROSITE" id="PS00078">
    <property type="entry name" value="COX2"/>
    <property type="match status" value="1"/>
</dbReference>
<evidence type="ECO:0000256" key="5">
    <source>
        <dbReference type="ARBA" id="ARBA00022448"/>
    </source>
</evidence>
<evidence type="ECO:0000256" key="2">
    <source>
        <dbReference type="ARBA" id="ARBA00004418"/>
    </source>
</evidence>
<evidence type="ECO:0000256" key="11">
    <source>
        <dbReference type="ARBA" id="ARBA00022982"/>
    </source>
</evidence>
<evidence type="ECO:0000256" key="18">
    <source>
        <dbReference type="ARBA" id="ARBA00047816"/>
    </source>
</evidence>
<keyword evidence="9 19" id="KW-0479">Metal-binding</keyword>
<evidence type="ECO:0000313" key="23">
    <source>
        <dbReference type="EMBL" id="ARP88675.1"/>
    </source>
</evidence>
<dbReference type="PROSITE" id="PS50857">
    <property type="entry name" value="COX2_CUA"/>
    <property type="match status" value="1"/>
</dbReference>
<keyword evidence="12 20" id="KW-1133">Transmembrane helix</keyword>
<dbReference type="SUPFAM" id="SSF46626">
    <property type="entry name" value="Cytochrome c"/>
    <property type="match status" value="1"/>
</dbReference>
<evidence type="ECO:0000256" key="12">
    <source>
        <dbReference type="ARBA" id="ARBA00022989"/>
    </source>
</evidence>
<dbReference type="Proteomes" id="UP000194139">
    <property type="component" value="Chromosome"/>
</dbReference>
<dbReference type="GO" id="GO:0005507">
    <property type="term" value="F:copper ion binding"/>
    <property type="evidence" value="ECO:0007669"/>
    <property type="project" value="InterPro"/>
</dbReference>
<dbReference type="CDD" id="cd04213">
    <property type="entry name" value="CuRO_CcO_Caa3_II"/>
    <property type="match status" value="1"/>
</dbReference>
<gene>
    <name evidence="23" type="ORF">CAL13_11680</name>
</gene>
<dbReference type="InterPro" id="IPR001505">
    <property type="entry name" value="Copper_CuA"/>
</dbReference>
<evidence type="ECO:0000256" key="6">
    <source>
        <dbReference type="ARBA" id="ARBA00022617"/>
    </source>
</evidence>
<keyword evidence="15 20" id="KW-0472">Membrane</keyword>
<keyword evidence="6 19" id="KW-0349">Heme</keyword>
<dbReference type="NCBIfam" id="TIGR02866">
    <property type="entry name" value="CoxB"/>
    <property type="match status" value="1"/>
</dbReference>
<evidence type="ECO:0000256" key="13">
    <source>
        <dbReference type="ARBA" id="ARBA00023004"/>
    </source>
</evidence>
<keyword evidence="10" id="KW-1278">Translocase</keyword>
<evidence type="ECO:0000256" key="17">
    <source>
        <dbReference type="ARBA" id="ARBA00031399"/>
    </source>
</evidence>
<evidence type="ECO:0000256" key="10">
    <source>
        <dbReference type="ARBA" id="ARBA00022967"/>
    </source>
</evidence>
<keyword evidence="11" id="KW-0249">Electron transport</keyword>
<evidence type="ECO:0000256" key="1">
    <source>
        <dbReference type="ARBA" id="ARBA00004141"/>
    </source>
</evidence>
<feature type="transmembrane region" description="Helical" evidence="20">
    <location>
        <begin position="86"/>
        <end position="106"/>
    </location>
</feature>
<dbReference type="Pfam" id="PF00116">
    <property type="entry name" value="COX2"/>
    <property type="match status" value="1"/>
</dbReference>
<comment type="subcellular location">
    <subcellularLocation>
        <location evidence="1">Membrane</location>
        <topology evidence="1">Multi-pass membrane protein</topology>
    </subcellularLocation>
    <subcellularLocation>
        <location evidence="2">Periplasm</location>
    </subcellularLocation>
</comment>
<sequence length="335" mass="36410">MWSGAAAAAPQQDALRPAGIQAERILSLWHLTLTVCTAVFVAVLAALIVAIWRGSRGGETHPRNSKDSGVDLAAASRADRRSRRMVAAATWVSVVLLCGLVTADFLTDRALSRLPMDKPLRVEMVGHQWWWETRYEAEDGRPAFVTANQLQVPVGRPVRVTLKTSDVIHTFWVPNLHGKRDMIPGRDAAIMLRADEPGEYRGQCAEFCGAEHALMAFSLRATSSEDYAAWADRESRDAGTPRDAELRRGLGVFLGNACAQCHTIRGTSASGTLGPDLTHLASRPLIAAGTVANTPENLARWIAEPGAMKPATNMPATRLQDEDLQALVRYLGSLQ</sequence>
<keyword evidence="24" id="KW-1185">Reference proteome</keyword>
<comment type="similarity">
    <text evidence="3">Belongs to the cytochrome c oxidase subunit 2 family.</text>
</comment>
<dbReference type="GO" id="GO:0020037">
    <property type="term" value="F:heme binding"/>
    <property type="evidence" value="ECO:0007669"/>
    <property type="project" value="InterPro"/>
</dbReference>
<dbReference type="GO" id="GO:0016020">
    <property type="term" value="C:membrane"/>
    <property type="evidence" value="ECO:0007669"/>
    <property type="project" value="UniProtKB-SubCell"/>
</dbReference>
<evidence type="ECO:0000256" key="20">
    <source>
        <dbReference type="SAM" id="Phobius"/>
    </source>
</evidence>
<evidence type="ECO:0000313" key="24">
    <source>
        <dbReference type="Proteomes" id="UP000194139"/>
    </source>
</evidence>
<evidence type="ECO:0000256" key="7">
    <source>
        <dbReference type="ARBA" id="ARBA00022660"/>
    </source>
</evidence>
<dbReference type="GO" id="GO:0042597">
    <property type="term" value="C:periplasmic space"/>
    <property type="evidence" value="ECO:0007669"/>
    <property type="project" value="UniProtKB-SubCell"/>
</dbReference>
<evidence type="ECO:0000256" key="9">
    <source>
        <dbReference type="ARBA" id="ARBA00022723"/>
    </source>
</evidence>
<dbReference type="EMBL" id="CP021109">
    <property type="protein sequence ID" value="ARP88675.1"/>
    <property type="molecule type" value="Genomic_DNA"/>
</dbReference>
<comment type="catalytic activity">
    <reaction evidence="18">
        <text>4 Fe(II)-[cytochrome c] + O2 + 8 H(+)(in) = 4 Fe(III)-[cytochrome c] + 2 H2O + 4 H(+)(out)</text>
        <dbReference type="Rhea" id="RHEA:11436"/>
        <dbReference type="Rhea" id="RHEA-COMP:10350"/>
        <dbReference type="Rhea" id="RHEA-COMP:14399"/>
        <dbReference type="ChEBI" id="CHEBI:15377"/>
        <dbReference type="ChEBI" id="CHEBI:15378"/>
        <dbReference type="ChEBI" id="CHEBI:15379"/>
        <dbReference type="ChEBI" id="CHEBI:29033"/>
        <dbReference type="ChEBI" id="CHEBI:29034"/>
        <dbReference type="EC" id="7.1.1.9"/>
    </reaction>
</comment>
<keyword evidence="8 20" id="KW-0812">Transmembrane</keyword>
<feature type="transmembrane region" description="Helical" evidence="20">
    <location>
        <begin position="28"/>
        <end position="52"/>
    </location>
</feature>
<dbReference type="InterPro" id="IPR045187">
    <property type="entry name" value="CcO_II"/>
</dbReference>
<keyword evidence="13 19" id="KW-0408">Iron</keyword>
<evidence type="ECO:0000259" key="22">
    <source>
        <dbReference type="PROSITE" id="PS51007"/>
    </source>
</evidence>
<protein>
    <recommendedName>
        <fullName evidence="4">cytochrome-c oxidase</fullName>
        <ecNumber evidence="4">7.1.1.9</ecNumber>
    </recommendedName>
    <alternativeName>
        <fullName evidence="17">Cytochrome aa3 subunit 2</fullName>
    </alternativeName>
</protein>
<dbReference type="GO" id="GO:0004129">
    <property type="term" value="F:cytochrome-c oxidase activity"/>
    <property type="evidence" value="ECO:0007669"/>
    <property type="project" value="UniProtKB-EC"/>
</dbReference>
<dbReference type="Pfam" id="PF00034">
    <property type="entry name" value="Cytochrom_C"/>
    <property type="match status" value="1"/>
</dbReference>
<feature type="domain" description="Cytochrome oxidase subunit II copper A binding" evidence="21">
    <location>
        <begin position="117"/>
        <end position="233"/>
    </location>
</feature>
<evidence type="ECO:0000256" key="14">
    <source>
        <dbReference type="ARBA" id="ARBA00023008"/>
    </source>
</evidence>
<keyword evidence="5" id="KW-0813">Transport</keyword>
<dbReference type="AlphaFoldDB" id="A0A1W6Z5J6"/>
<dbReference type="InterPro" id="IPR002429">
    <property type="entry name" value="CcO_II-like_C"/>
</dbReference>
<reference evidence="23 24" key="1">
    <citation type="submission" date="2017-05" db="EMBL/GenBank/DDBJ databases">
        <title>Complete and WGS of Bordetella genogroups.</title>
        <authorList>
            <person name="Spilker T."/>
            <person name="LiPuma J."/>
        </authorList>
    </citation>
    <scope>NUCLEOTIDE SEQUENCE [LARGE SCALE GENOMIC DNA]</scope>
    <source>
        <strain evidence="23 24">AU17164</strain>
    </source>
</reference>
<accession>A0A1W6Z5J6</accession>
<evidence type="ECO:0000256" key="19">
    <source>
        <dbReference type="PROSITE-ProRule" id="PRU00433"/>
    </source>
</evidence>
<dbReference type="PROSITE" id="PS51007">
    <property type="entry name" value="CYTC"/>
    <property type="match status" value="1"/>
</dbReference>
<dbReference type="Gene3D" id="1.10.287.90">
    <property type="match status" value="1"/>
</dbReference>
<organism evidence="23 24">
    <name type="scientific">Bordetella genomosp. 9</name>
    <dbReference type="NCBI Taxonomy" id="1416803"/>
    <lineage>
        <taxon>Bacteria</taxon>
        <taxon>Pseudomonadati</taxon>
        <taxon>Pseudomonadota</taxon>
        <taxon>Betaproteobacteria</taxon>
        <taxon>Burkholderiales</taxon>
        <taxon>Alcaligenaceae</taxon>
        <taxon>Bordetella</taxon>
    </lineage>
</organism>
<dbReference type="GO" id="GO:0016491">
    <property type="term" value="F:oxidoreductase activity"/>
    <property type="evidence" value="ECO:0007669"/>
    <property type="project" value="InterPro"/>
</dbReference>
<keyword evidence="14" id="KW-0186">Copper</keyword>
<dbReference type="PANTHER" id="PTHR22888:SF9">
    <property type="entry name" value="CYTOCHROME C OXIDASE SUBUNIT 2"/>
    <property type="match status" value="1"/>
</dbReference>
<dbReference type="GO" id="GO:0042773">
    <property type="term" value="P:ATP synthesis coupled electron transport"/>
    <property type="evidence" value="ECO:0007669"/>
    <property type="project" value="TreeGrafter"/>
</dbReference>
<dbReference type="InterPro" id="IPR014222">
    <property type="entry name" value="Cyt_c_oxidase_su2"/>
</dbReference>
<evidence type="ECO:0000256" key="15">
    <source>
        <dbReference type="ARBA" id="ARBA00023136"/>
    </source>
</evidence>
<evidence type="ECO:0000256" key="4">
    <source>
        <dbReference type="ARBA" id="ARBA00012949"/>
    </source>
</evidence>
<evidence type="ECO:0000259" key="21">
    <source>
        <dbReference type="PROSITE" id="PS50857"/>
    </source>
</evidence>
<dbReference type="PANTHER" id="PTHR22888">
    <property type="entry name" value="CYTOCHROME C OXIDASE, SUBUNIT II"/>
    <property type="match status" value="1"/>
</dbReference>
<name>A0A1W6Z5J6_9BORD</name>
<comment type="function">
    <text evidence="16">Subunits I and II form the functional core of the enzyme complex. Electrons originating in cytochrome c are transferred via heme a and Cu(A) to the binuclear center formed by heme a3 and Cu(B).</text>
</comment>
<evidence type="ECO:0000256" key="3">
    <source>
        <dbReference type="ARBA" id="ARBA00007866"/>
    </source>
</evidence>
<dbReference type="InterPro" id="IPR009056">
    <property type="entry name" value="Cyt_c-like_dom"/>
</dbReference>
<dbReference type="InterPro" id="IPR008972">
    <property type="entry name" value="Cupredoxin"/>
</dbReference>
<dbReference type="Gene3D" id="2.60.40.420">
    <property type="entry name" value="Cupredoxins - blue copper proteins"/>
    <property type="match status" value="1"/>
</dbReference>